<feature type="transmembrane region" description="Helical" evidence="9">
    <location>
        <begin position="40"/>
        <end position="59"/>
    </location>
</feature>
<name>A0A4R3K6B3_9FIRM</name>
<feature type="transmembrane region" description="Helical" evidence="9">
    <location>
        <begin position="398"/>
        <end position="419"/>
    </location>
</feature>
<keyword evidence="12" id="KW-1185">Reference proteome</keyword>
<proteinExistence type="inferred from homology"/>
<reference evidence="11 12" key="1">
    <citation type="submission" date="2019-03" db="EMBL/GenBank/DDBJ databases">
        <title>Genomic Encyclopedia of Type Strains, Phase IV (KMG-IV): sequencing the most valuable type-strain genomes for metagenomic binning, comparative biology and taxonomic classification.</title>
        <authorList>
            <person name="Goeker M."/>
        </authorList>
    </citation>
    <scope>NUCLEOTIDE SEQUENCE [LARGE SCALE GENOMIC DNA]</scope>
    <source>
        <strain evidence="11 12">DSM 20467</strain>
    </source>
</reference>
<comment type="similarity">
    <text evidence="2">Belongs to the amino acid-polyamine-organocation (APC) superfamily. Amino acid transporter (AAT) (TC 2.A.3.1) family.</text>
</comment>
<feature type="transmembrane region" description="Helical" evidence="9">
    <location>
        <begin position="234"/>
        <end position="256"/>
    </location>
</feature>
<organism evidence="11 12">
    <name type="scientific">Pectinatus cerevisiiphilus</name>
    <dbReference type="NCBI Taxonomy" id="86956"/>
    <lineage>
        <taxon>Bacteria</taxon>
        <taxon>Bacillati</taxon>
        <taxon>Bacillota</taxon>
        <taxon>Negativicutes</taxon>
        <taxon>Selenomonadales</taxon>
        <taxon>Selenomonadaceae</taxon>
        <taxon>Pectinatus</taxon>
    </lineage>
</organism>
<keyword evidence="4" id="KW-1003">Cell membrane</keyword>
<dbReference type="PIRSF" id="PIRSF006060">
    <property type="entry name" value="AA_transporter"/>
    <property type="match status" value="1"/>
</dbReference>
<keyword evidence="8 9" id="KW-0472">Membrane</keyword>
<evidence type="ECO:0000313" key="11">
    <source>
        <dbReference type="EMBL" id="TCS78414.1"/>
    </source>
</evidence>
<keyword evidence="3" id="KW-0813">Transport</keyword>
<feature type="transmembrane region" description="Helical" evidence="9">
    <location>
        <begin position="197"/>
        <end position="222"/>
    </location>
</feature>
<feature type="transmembrane region" description="Helical" evidence="9">
    <location>
        <begin position="121"/>
        <end position="141"/>
    </location>
</feature>
<dbReference type="GO" id="GO:0055085">
    <property type="term" value="P:transmembrane transport"/>
    <property type="evidence" value="ECO:0007669"/>
    <property type="project" value="InterPro"/>
</dbReference>
<evidence type="ECO:0000256" key="8">
    <source>
        <dbReference type="ARBA" id="ARBA00023136"/>
    </source>
</evidence>
<accession>A0A4R3K6B3</accession>
<dbReference type="InterPro" id="IPR004841">
    <property type="entry name" value="AA-permease/SLC12A_dom"/>
</dbReference>
<dbReference type="PANTHER" id="PTHR43495">
    <property type="entry name" value="GABA PERMEASE"/>
    <property type="match status" value="1"/>
</dbReference>
<sequence length="448" mass="49602">MEEDKKLQRRLKDRHIQMIALGCAIGTGLFYGSASTIKMVGPAVMLSYLIGGIFIYFVVRALGEMSVDNPISGSFSAYAYDYWGEFPGFLSGWNYWFNYVAVSMVEVSVIGIYMQHWFPTLPMWVSGLVLFVIVNIINLVNVRSFGEIEFWGAIVKVVAILLMIIFGILMIFFGVGADAPIGLKNLFDNGGFFPKGLTGMMLSFVVVTFSFGGTELIGITAGEAENPVKTIPKAINLIIGRILIFYVGSMFVLVTIYPWDKVGMNGSPFVEIFSAIGFPAAASILNIIVLTGVFSAYNSCLYSNARMLHGLALQNNAPAFLKKLSSDGVPRAAVLFSSLFVGIVVIITYLAPKEVFNYVMSIATIAALINWIMILYTQIKFRQKIGLKAKKLSYKMPLFPLLNYAGIIYFLSIGITMAAMPDYRLAVYLCPIWLLCIYAGYRVKKSRH</sequence>
<evidence type="ECO:0000313" key="12">
    <source>
        <dbReference type="Proteomes" id="UP000295188"/>
    </source>
</evidence>
<keyword evidence="5 9" id="KW-0812">Transmembrane</keyword>
<evidence type="ECO:0000256" key="1">
    <source>
        <dbReference type="ARBA" id="ARBA00004651"/>
    </source>
</evidence>
<dbReference type="EMBL" id="SMAA01000010">
    <property type="protein sequence ID" value="TCS78414.1"/>
    <property type="molecule type" value="Genomic_DNA"/>
</dbReference>
<evidence type="ECO:0000256" key="6">
    <source>
        <dbReference type="ARBA" id="ARBA00022970"/>
    </source>
</evidence>
<feature type="transmembrane region" description="Helical" evidence="9">
    <location>
        <begin position="276"/>
        <end position="297"/>
    </location>
</feature>
<keyword evidence="6" id="KW-0029">Amino-acid transport</keyword>
<feature type="transmembrane region" description="Helical" evidence="9">
    <location>
        <begin position="153"/>
        <end position="177"/>
    </location>
</feature>
<keyword evidence="7 9" id="KW-1133">Transmembrane helix</keyword>
<feature type="transmembrane region" description="Helical" evidence="9">
    <location>
        <begin position="425"/>
        <end position="443"/>
    </location>
</feature>
<dbReference type="AlphaFoldDB" id="A0A4R3K6B3"/>
<protein>
    <submittedName>
        <fullName evidence="11">Amino acid/polyamine/organocation transporter (APC superfamily)</fullName>
    </submittedName>
</protein>
<dbReference type="GO" id="GO:0006865">
    <property type="term" value="P:amino acid transport"/>
    <property type="evidence" value="ECO:0007669"/>
    <property type="project" value="UniProtKB-KW"/>
</dbReference>
<evidence type="ECO:0000256" key="2">
    <source>
        <dbReference type="ARBA" id="ARBA00008583"/>
    </source>
</evidence>
<evidence type="ECO:0000256" key="9">
    <source>
        <dbReference type="SAM" id="Phobius"/>
    </source>
</evidence>
<dbReference type="Pfam" id="PF00324">
    <property type="entry name" value="AA_permease"/>
    <property type="match status" value="1"/>
</dbReference>
<dbReference type="Proteomes" id="UP000295188">
    <property type="component" value="Unassembled WGS sequence"/>
</dbReference>
<evidence type="ECO:0000256" key="3">
    <source>
        <dbReference type="ARBA" id="ARBA00022448"/>
    </source>
</evidence>
<feature type="domain" description="Amino acid permease/ SLC12A" evidence="10">
    <location>
        <begin position="15"/>
        <end position="447"/>
    </location>
</feature>
<gene>
    <name evidence="11" type="ORF">EDC37_11044</name>
</gene>
<comment type="subcellular location">
    <subcellularLocation>
        <location evidence="1">Cell membrane</location>
        <topology evidence="1">Multi-pass membrane protein</topology>
    </subcellularLocation>
</comment>
<evidence type="ECO:0000256" key="5">
    <source>
        <dbReference type="ARBA" id="ARBA00022692"/>
    </source>
</evidence>
<evidence type="ECO:0000256" key="4">
    <source>
        <dbReference type="ARBA" id="ARBA00022475"/>
    </source>
</evidence>
<comment type="caution">
    <text evidence="11">The sequence shown here is derived from an EMBL/GenBank/DDBJ whole genome shotgun (WGS) entry which is preliminary data.</text>
</comment>
<dbReference type="Gene3D" id="1.20.1740.10">
    <property type="entry name" value="Amino acid/polyamine transporter I"/>
    <property type="match status" value="1"/>
</dbReference>
<evidence type="ECO:0000259" key="10">
    <source>
        <dbReference type="Pfam" id="PF00324"/>
    </source>
</evidence>
<dbReference type="PANTHER" id="PTHR43495:SF4">
    <property type="entry name" value="AROMATIC AMINO ACID TRANSPORT PROTEIN AROP"/>
    <property type="match status" value="1"/>
</dbReference>
<dbReference type="FunFam" id="1.20.1740.10:FF:000001">
    <property type="entry name" value="Amino acid permease"/>
    <property type="match status" value="1"/>
</dbReference>
<feature type="transmembrane region" description="Helical" evidence="9">
    <location>
        <begin position="358"/>
        <end position="377"/>
    </location>
</feature>
<feature type="transmembrane region" description="Helical" evidence="9">
    <location>
        <begin position="16"/>
        <end position="34"/>
    </location>
</feature>
<evidence type="ECO:0000256" key="7">
    <source>
        <dbReference type="ARBA" id="ARBA00022989"/>
    </source>
</evidence>
<dbReference type="GO" id="GO:0005886">
    <property type="term" value="C:plasma membrane"/>
    <property type="evidence" value="ECO:0007669"/>
    <property type="project" value="UniProtKB-SubCell"/>
</dbReference>
<feature type="transmembrane region" description="Helical" evidence="9">
    <location>
        <begin position="332"/>
        <end position="352"/>
    </location>
</feature>